<dbReference type="Pfam" id="PF04542">
    <property type="entry name" value="Sigma70_r2"/>
    <property type="match status" value="1"/>
</dbReference>
<dbReference type="InterPro" id="IPR039425">
    <property type="entry name" value="RNA_pol_sigma-70-like"/>
</dbReference>
<dbReference type="PANTHER" id="PTHR43133">
    <property type="entry name" value="RNA POLYMERASE ECF-TYPE SIGMA FACTO"/>
    <property type="match status" value="1"/>
</dbReference>
<feature type="domain" description="RNA polymerase sigma-70 region 2" evidence="5">
    <location>
        <begin position="8"/>
        <end position="70"/>
    </location>
</feature>
<evidence type="ECO:0000313" key="8">
    <source>
        <dbReference type="Proteomes" id="UP000616608"/>
    </source>
</evidence>
<dbReference type="InterPro" id="IPR007627">
    <property type="entry name" value="RNA_pol_sigma70_r2"/>
</dbReference>
<keyword evidence="2" id="KW-0805">Transcription regulation</keyword>
<reference evidence="7" key="1">
    <citation type="journal article" date="2014" name="Int. J. Syst. Evol. Microbiol.">
        <title>Complete genome sequence of Corynebacterium casei LMG S-19264T (=DSM 44701T), isolated from a smear-ripened cheese.</title>
        <authorList>
            <consortium name="US DOE Joint Genome Institute (JGI-PGF)"/>
            <person name="Walter F."/>
            <person name="Albersmeier A."/>
            <person name="Kalinowski J."/>
            <person name="Ruckert C."/>
        </authorList>
    </citation>
    <scope>NUCLEOTIDE SEQUENCE</scope>
    <source>
        <strain evidence="7">CGMCC 1.15760</strain>
    </source>
</reference>
<evidence type="ECO:0000256" key="4">
    <source>
        <dbReference type="ARBA" id="ARBA00023163"/>
    </source>
</evidence>
<protein>
    <submittedName>
        <fullName evidence="7">RNA polymerase subunit sigma</fullName>
    </submittedName>
</protein>
<evidence type="ECO:0000259" key="5">
    <source>
        <dbReference type="Pfam" id="PF04542"/>
    </source>
</evidence>
<dbReference type="GO" id="GO:0016987">
    <property type="term" value="F:sigma factor activity"/>
    <property type="evidence" value="ECO:0007669"/>
    <property type="project" value="UniProtKB-KW"/>
</dbReference>
<dbReference type="SUPFAM" id="SSF88946">
    <property type="entry name" value="Sigma2 domain of RNA polymerase sigma factors"/>
    <property type="match status" value="1"/>
</dbReference>
<dbReference type="NCBIfam" id="TIGR02937">
    <property type="entry name" value="sigma70-ECF"/>
    <property type="match status" value="1"/>
</dbReference>
<keyword evidence="4" id="KW-0804">Transcription</keyword>
<evidence type="ECO:0000256" key="3">
    <source>
        <dbReference type="ARBA" id="ARBA00023082"/>
    </source>
</evidence>
<dbReference type="GO" id="GO:0006352">
    <property type="term" value="P:DNA-templated transcription initiation"/>
    <property type="evidence" value="ECO:0007669"/>
    <property type="project" value="InterPro"/>
</dbReference>
<dbReference type="InterPro" id="IPR013325">
    <property type="entry name" value="RNA_pol_sigma_r2"/>
</dbReference>
<keyword evidence="8" id="KW-1185">Reference proteome</keyword>
<dbReference type="InterPro" id="IPR036388">
    <property type="entry name" value="WH-like_DNA-bd_sf"/>
</dbReference>
<reference evidence="7" key="2">
    <citation type="submission" date="2020-09" db="EMBL/GenBank/DDBJ databases">
        <authorList>
            <person name="Sun Q."/>
            <person name="Zhou Y."/>
        </authorList>
    </citation>
    <scope>NUCLEOTIDE SEQUENCE</scope>
    <source>
        <strain evidence="7">CGMCC 1.15760</strain>
    </source>
</reference>
<dbReference type="AlphaFoldDB" id="A0A917LDA4"/>
<comment type="similarity">
    <text evidence="1">Belongs to the sigma-70 factor family. ECF subfamily.</text>
</comment>
<dbReference type="RefSeq" id="WP_188613557.1">
    <property type="nucleotide sequence ID" value="NZ_BMJT01000002.1"/>
</dbReference>
<accession>A0A917LDA4</accession>
<dbReference type="SUPFAM" id="SSF88659">
    <property type="entry name" value="Sigma3 and sigma4 domains of RNA polymerase sigma factors"/>
    <property type="match status" value="1"/>
</dbReference>
<evidence type="ECO:0000259" key="6">
    <source>
        <dbReference type="Pfam" id="PF08281"/>
    </source>
</evidence>
<comment type="caution">
    <text evidence="7">The sequence shown here is derived from an EMBL/GenBank/DDBJ whole genome shotgun (WGS) entry which is preliminary data.</text>
</comment>
<dbReference type="InterPro" id="IPR013324">
    <property type="entry name" value="RNA_pol_sigma_r3/r4-like"/>
</dbReference>
<dbReference type="EMBL" id="BMJT01000002">
    <property type="protein sequence ID" value="GGG14658.1"/>
    <property type="molecule type" value="Genomic_DNA"/>
</dbReference>
<feature type="domain" description="RNA polymerase sigma factor 70 region 4 type 2" evidence="6">
    <location>
        <begin position="99"/>
        <end position="151"/>
    </location>
</feature>
<dbReference type="InterPro" id="IPR014284">
    <property type="entry name" value="RNA_pol_sigma-70_dom"/>
</dbReference>
<dbReference type="Proteomes" id="UP000616608">
    <property type="component" value="Unassembled WGS sequence"/>
</dbReference>
<dbReference type="Gene3D" id="1.10.1740.10">
    <property type="match status" value="1"/>
</dbReference>
<sequence>MEIEEVVKTYTIYLLKLSYLYVKDKQIAEDIVQEVFLKFYKNQAAYQEEGKIKQYLTVMTVNQCKDYVKSWAYRKVIIKEKLTRSHVETAAMILKEERQTIANAVLALPIKYREPIIFYYYEERNILEIAELLHLSDNTVKTRLREARRRLHHVLATDDWEVLQIEEQ</sequence>
<dbReference type="InterPro" id="IPR013249">
    <property type="entry name" value="RNA_pol_sigma70_r4_t2"/>
</dbReference>
<dbReference type="GO" id="GO:0003677">
    <property type="term" value="F:DNA binding"/>
    <property type="evidence" value="ECO:0007669"/>
    <property type="project" value="InterPro"/>
</dbReference>
<keyword evidence="3" id="KW-0731">Sigma factor</keyword>
<organism evidence="7 8">
    <name type="scientific">Lysinibacillus alkalisoli</name>
    <dbReference type="NCBI Taxonomy" id="1911548"/>
    <lineage>
        <taxon>Bacteria</taxon>
        <taxon>Bacillati</taxon>
        <taxon>Bacillota</taxon>
        <taxon>Bacilli</taxon>
        <taxon>Bacillales</taxon>
        <taxon>Bacillaceae</taxon>
        <taxon>Lysinibacillus</taxon>
    </lineage>
</organism>
<name>A0A917LDA4_9BACI</name>
<dbReference type="CDD" id="cd06171">
    <property type="entry name" value="Sigma70_r4"/>
    <property type="match status" value="1"/>
</dbReference>
<dbReference type="Gene3D" id="1.10.10.10">
    <property type="entry name" value="Winged helix-like DNA-binding domain superfamily/Winged helix DNA-binding domain"/>
    <property type="match status" value="1"/>
</dbReference>
<evidence type="ECO:0000313" key="7">
    <source>
        <dbReference type="EMBL" id="GGG14658.1"/>
    </source>
</evidence>
<gene>
    <name evidence="7" type="ORF">GCM10007425_06220</name>
</gene>
<evidence type="ECO:0000256" key="2">
    <source>
        <dbReference type="ARBA" id="ARBA00023015"/>
    </source>
</evidence>
<dbReference type="PANTHER" id="PTHR43133:SF60">
    <property type="entry name" value="RNA POLYMERASE SIGMA FACTOR SIGV"/>
    <property type="match status" value="1"/>
</dbReference>
<evidence type="ECO:0000256" key="1">
    <source>
        <dbReference type="ARBA" id="ARBA00010641"/>
    </source>
</evidence>
<dbReference type="Pfam" id="PF08281">
    <property type="entry name" value="Sigma70_r4_2"/>
    <property type="match status" value="1"/>
</dbReference>
<proteinExistence type="inferred from homology"/>